<dbReference type="Gene3D" id="3.40.50.1240">
    <property type="entry name" value="Phosphoglycerate mutase-like"/>
    <property type="match status" value="1"/>
</dbReference>
<dbReference type="GO" id="GO:0016301">
    <property type="term" value="F:kinase activity"/>
    <property type="evidence" value="ECO:0007669"/>
    <property type="project" value="UniProtKB-KW"/>
</dbReference>
<dbReference type="GO" id="GO:0005737">
    <property type="term" value="C:cytoplasm"/>
    <property type="evidence" value="ECO:0007669"/>
    <property type="project" value="TreeGrafter"/>
</dbReference>
<dbReference type="GO" id="GO:0016791">
    <property type="term" value="F:phosphatase activity"/>
    <property type="evidence" value="ECO:0007669"/>
    <property type="project" value="TreeGrafter"/>
</dbReference>
<dbReference type="PROSITE" id="PS00175">
    <property type="entry name" value="PG_MUTASE"/>
    <property type="match status" value="1"/>
</dbReference>
<dbReference type="InterPro" id="IPR001345">
    <property type="entry name" value="PG/BPGM_mutase_AS"/>
</dbReference>
<dbReference type="OrthoDB" id="9782128at2"/>
<dbReference type="AlphaFoldDB" id="A0A2A5RK94"/>
<feature type="binding site" evidence="1">
    <location>
        <begin position="8"/>
        <end position="15"/>
    </location>
    <ligand>
        <name>substrate</name>
    </ligand>
</feature>
<dbReference type="InterPro" id="IPR013078">
    <property type="entry name" value="His_Pase_superF_clade-1"/>
</dbReference>
<dbReference type="CDD" id="cd07067">
    <property type="entry name" value="HP_PGM_like"/>
    <property type="match status" value="1"/>
</dbReference>
<comment type="caution">
    <text evidence="2">The sequence shown here is derived from an EMBL/GenBank/DDBJ whole genome shotgun (WGS) entry which is preliminary data.</text>
</comment>
<evidence type="ECO:0000313" key="2">
    <source>
        <dbReference type="EMBL" id="PCR99604.1"/>
    </source>
</evidence>
<name>A0A2A5RK94_9LACT</name>
<gene>
    <name evidence="2" type="ORF">RT41_GL001717</name>
</gene>
<evidence type="ECO:0000313" key="3">
    <source>
        <dbReference type="Proteomes" id="UP000218181"/>
    </source>
</evidence>
<accession>A0A2A5RK94</accession>
<proteinExistence type="predicted"/>
<dbReference type="PANTHER" id="PTHR48100:SF5">
    <property type="entry name" value="HISTIDINE PHOSPHATASE FAMILY PROTEIN"/>
    <property type="match status" value="1"/>
</dbReference>
<protein>
    <submittedName>
        <fullName evidence="2">Phosphoglycerate kinase</fullName>
    </submittedName>
</protein>
<evidence type="ECO:0000256" key="1">
    <source>
        <dbReference type="PIRSR" id="PIRSR613078-2"/>
    </source>
</evidence>
<feature type="binding site" evidence="1">
    <location>
        <position position="60"/>
    </location>
    <ligand>
        <name>substrate</name>
    </ligand>
</feature>
<dbReference type="Proteomes" id="UP000218181">
    <property type="component" value="Unassembled WGS sequence"/>
</dbReference>
<keyword evidence="3" id="KW-1185">Reference proteome</keyword>
<dbReference type="InterPro" id="IPR029033">
    <property type="entry name" value="His_PPase_superfam"/>
</dbReference>
<dbReference type="InterPro" id="IPR050275">
    <property type="entry name" value="PGM_Phosphatase"/>
</dbReference>
<keyword evidence="2" id="KW-0808">Transferase</keyword>
<dbReference type="SMART" id="SM00855">
    <property type="entry name" value="PGAM"/>
    <property type="match status" value="1"/>
</dbReference>
<reference evidence="2 3" key="1">
    <citation type="submission" date="2014-12" db="EMBL/GenBank/DDBJ databases">
        <title>Draft genome sequences of 10 type strains of Lactococcus.</title>
        <authorList>
            <person name="Sun Z."/>
            <person name="Zhong Z."/>
            <person name="Liu W."/>
            <person name="Zhang W."/>
            <person name="Zhang H."/>
        </authorList>
    </citation>
    <scope>NUCLEOTIDE SEQUENCE [LARGE SCALE GENOMIC DNA]</scope>
    <source>
        <strain evidence="2 3">JCM 16395</strain>
    </source>
</reference>
<dbReference type="STRING" id="1291764.GCA_001311235_02287"/>
<dbReference type="PANTHER" id="PTHR48100">
    <property type="entry name" value="BROAD-SPECIFICITY PHOSPHATASE YOR283W-RELATED"/>
    <property type="match status" value="1"/>
</dbReference>
<dbReference type="Pfam" id="PF00300">
    <property type="entry name" value="His_Phos_1"/>
    <property type="match status" value="1"/>
</dbReference>
<sequence>MKHLFLMRHGETLFNIQGRTQGWSDSPLTKKGISDAQTAGQFMKNFPVAFDHFYSSTQERASDTLELVFPDVDYARLKGLKEANFGVFEGHQQYLEPQSTNGKATFFSDFGGETRFQVADRMDNALSTLMKKDDHQNVFCLSHGAAMWYFLHEKTEHEKVNFQGLHNLDLLHFIYDDSTGQFSFEELIKTL</sequence>
<organism evidence="2 3">
    <name type="scientific">Lactococcus fujiensis JCM 16395</name>
    <dbReference type="NCBI Taxonomy" id="1291764"/>
    <lineage>
        <taxon>Bacteria</taxon>
        <taxon>Bacillati</taxon>
        <taxon>Bacillota</taxon>
        <taxon>Bacilli</taxon>
        <taxon>Lactobacillales</taxon>
        <taxon>Streptococcaceae</taxon>
        <taxon>Lactococcus</taxon>
    </lineage>
</organism>
<dbReference type="SUPFAM" id="SSF53254">
    <property type="entry name" value="Phosphoglycerate mutase-like"/>
    <property type="match status" value="1"/>
</dbReference>
<dbReference type="RefSeq" id="WP_096818293.1">
    <property type="nucleotide sequence ID" value="NZ_JXJU01000007.1"/>
</dbReference>
<dbReference type="EMBL" id="JXJU01000007">
    <property type="protein sequence ID" value="PCR99604.1"/>
    <property type="molecule type" value="Genomic_DNA"/>
</dbReference>
<keyword evidence="2" id="KW-0418">Kinase</keyword>